<dbReference type="Gene3D" id="1.20.1250.20">
    <property type="entry name" value="MFS general substrate transporter like domains"/>
    <property type="match status" value="2"/>
</dbReference>
<feature type="transmembrane region" description="Helical" evidence="1">
    <location>
        <begin position="282"/>
        <end position="301"/>
    </location>
</feature>
<dbReference type="AlphaFoldDB" id="A0AAE3T288"/>
<feature type="transmembrane region" description="Helical" evidence="1">
    <location>
        <begin position="113"/>
        <end position="131"/>
    </location>
</feature>
<accession>A0AAE3T288</accession>
<dbReference type="SUPFAM" id="SSF103473">
    <property type="entry name" value="MFS general substrate transporter"/>
    <property type="match status" value="1"/>
</dbReference>
<dbReference type="GO" id="GO:0005886">
    <property type="term" value="C:plasma membrane"/>
    <property type="evidence" value="ECO:0007669"/>
    <property type="project" value="TreeGrafter"/>
</dbReference>
<dbReference type="PANTHER" id="PTHR23537:SF1">
    <property type="entry name" value="SUGAR TRANSPORTER"/>
    <property type="match status" value="1"/>
</dbReference>
<keyword evidence="1" id="KW-0472">Membrane</keyword>
<dbReference type="InterPro" id="IPR010645">
    <property type="entry name" value="MFS_4"/>
</dbReference>
<organism evidence="2 3">
    <name type="scientific">Xenophilus arseniciresistens</name>
    <dbReference type="NCBI Taxonomy" id="1283306"/>
    <lineage>
        <taxon>Bacteria</taxon>
        <taxon>Pseudomonadati</taxon>
        <taxon>Pseudomonadota</taxon>
        <taxon>Betaproteobacteria</taxon>
        <taxon>Burkholderiales</taxon>
        <taxon>Comamonadaceae</taxon>
        <taxon>Xenophilus</taxon>
    </lineage>
</organism>
<dbReference type="RefSeq" id="WP_271429357.1">
    <property type="nucleotide sequence ID" value="NZ_JAQIPB010000008.1"/>
</dbReference>
<feature type="transmembrane region" description="Helical" evidence="1">
    <location>
        <begin position="143"/>
        <end position="164"/>
    </location>
</feature>
<dbReference type="Proteomes" id="UP001212602">
    <property type="component" value="Unassembled WGS sequence"/>
</dbReference>
<feature type="transmembrane region" description="Helical" evidence="1">
    <location>
        <begin position="220"/>
        <end position="243"/>
    </location>
</feature>
<dbReference type="Pfam" id="PF06779">
    <property type="entry name" value="MFS_4"/>
    <property type="match status" value="1"/>
</dbReference>
<comment type="caution">
    <text evidence="2">The sequence shown here is derived from an EMBL/GenBank/DDBJ whole genome shotgun (WGS) entry which is preliminary data.</text>
</comment>
<evidence type="ECO:0000313" key="2">
    <source>
        <dbReference type="EMBL" id="MDA7418147.1"/>
    </source>
</evidence>
<feature type="transmembrane region" description="Helical" evidence="1">
    <location>
        <begin position="170"/>
        <end position="190"/>
    </location>
</feature>
<evidence type="ECO:0000256" key="1">
    <source>
        <dbReference type="SAM" id="Phobius"/>
    </source>
</evidence>
<dbReference type="PANTHER" id="PTHR23537">
    <property type="match status" value="1"/>
</dbReference>
<dbReference type="EMBL" id="JAQIPB010000008">
    <property type="protein sequence ID" value="MDA7418147.1"/>
    <property type="molecule type" value="Genomic_DNA"/>
</dbReference>
<keyword evidence="1" id="KW-0812">Transmembrane</keyword>
<keyword evidence="1" id="KW-1133">Transmembrane helix</keyword>
<feature type="transmembrane region" description="Helical" evidence="1">
    <location>
        <begin position="88"/>
        <end position="107"/>
    </location>
</feature>
<feature type="transmembrane region" description="Helical" evidence="1">
    <location>
        <begin position="307"/>
        <end position="326"/>
    </location>
</feature>
<feature type="transmembrane region" description="Helical" evidence="1">
    <location>
        <begin position="18"/>
        <end position="37"/>
    </location>
</feature>
<keyword evidence="3" id="KW-1185">Reference proteome</keyword>
<evidence type="ECO:0000313" key="3">
    <source>
        <dbReference type="Proteomes" id="UP001212602"/>
    </source>
</evidence>
<gene>
    <name evidence="2" type="ORF">PGB34_17410</name>
</gene>
<feature type="transmembrane region" description="Helical" evidence="1">
    <location>
        <begin position="57"/>
        <end position="76"/>
    </location>
</feature>
<dbReference type="InterPro" id="IPR036259">
    <property type="entry name" value="MFS_trans_sf"/>
</dbReference>
<reference evidence="2" key="1">
    <citation type="submission" date="2023-01" db="EMBL/GenBank/DDBJ databases">
        <title>Xenophilus mangrovi sp. nov., isolated from soil of Mangrove nature reserve.</title>
        <authorList>
            <person name="Xu S."/>
            <person name="Liu Z."/>
            <person name="Xu Y."/>
        </authorList>
    </citation>
    <scope>NUCLEOTIDE SEQUENCE</scope>
    <source>
        <strain evidence="2">YW8</strain>
    </source>
</reference>
<proteinExistence type="predicted"/>
<feature type="transmembrane region" description="Helical" evidence="1">
    <location>
        <begin position="338"/>
        <end position="359"/>
    </location>
</feature>
<feature type="transmembrane region" description="Helical" evidence="1">
    <location>
        <begin position="371"/>
        <end position="391"/>
    </location>
</feature>
<name>A0AAE3T288_9BURK</name>
<feature type="transmembrane region" description="Helical" evidence="1">
    <location>
        <begin position="255"/>
        <end position="275"/>
    </location>
</feature>
<protein>
    <submittedName>
        <fullName evidence="2">YbfB/YjiJ family MFS transporter</fullName>
    </submittedName>
</protein>
<sequence>MSTIGTGSGPDPRGAWRAALACMVALAVAMGLGRFAFTPMLPVMLHEGHIDLQGGGLLASLNYLGYFVGALSCAAIRLPGAVMVRAGLLATAALLLGMGLLHGFSAWGVIRTAAGVVSAWTFVFASGWGLRRLAETGAPALGGVIYTGPGIGIVATGLLGGLATRWGADAAWIGFGVIALVLIAVIWRVFGDAAVPLAAGGPQPAPTPVASAEAARDARWLVGLYGLAGFGYIITATFLPVIARQALPGSPWPDLFWPLFGLAVIPGALIGARAPSHWDNRLLLALAYGMQALGVLLSVAWPSIAGFALGSLLLGLPFTALTLFAMRDARRLRGNAAAGLIGYATASYGIGQILGPLFAAPLAQRTGSFTVPLLAAAAALAAGGLLFAWVWHRARRQAAPVQAA</sequence>